<accession>A0ABW2MY10</accession>
<evidence type="ECO:0000256" key="2">
    <source>
        <dbReference type="ARBA" id="ARBA00007301"/>
    </source>
</evidence>
<dbReference type="EMBL" id="JBHTBN010000006">
    <property type="protein sequence ID" value="MFC7358384.1"/>
    <property type="molecule type" value="Genomic_DNA"/>
</dbReference>
<evidence type="ECO:0000256" key="1">
    <source>
        <dbReference type="ARBA" id="ARBA00001917"/>
    </source>
</evidence>
<evidence type="ECO:0000259" key="7">
    <source>
        <dbReference type="Pfam" id="PF10590"/>
    </source>
</evidence>
<name>A0ABW2MY10_9FLAO</name>
<dbReference type="PANTHER" id="PTHR10851">
    <property type="entry name" value="PYRIDOXINE-5-PHOSPHATE OXIDASE"/>
    <property type="match status" value="1"/>
</dbReference>
<dbReference type="InterPro" id="IPR011576">
    <property type="entry name" value="Pyridox_Oxase_N"/>
</dbReference>
<comment type="caution">
    <text evidence="8">The sequence shown here is derived from an EMBL/GenBank/DDBJ whole genome shotgun (WGS) entry which is preliminary data.</text>
</comment>
<keyword evidence="4" id="KW-0288">FMN</keyword>
<dbReference type="PANTHER" id="PTHR10851:SF0">
    <property type="entry name" value="PYRIDOXINE-5'-PHOSPHATE OXIDASE"/>
    <property type="match status" value="1"/>
</dbReference>
<evidence type="ECO:0000313" key="8">
    <source>
        <dbReference type="EMBL" id="MFC7358384.1"/>
    </source>
</evidence>
<dbReference type="SUPFAM" id="SSF50475">
    <property type="entry name" value="FMN-binding split barrel"/>
    <property type="match status" value="1"/>
</dbReference>
<comment type="cofactor">
    <cofactor evidence="1">
        <name>FMN</name>
        <dbReference type="ChEBI" id="CHEBI:58210"/>
    </cofactor>
</comment>
<organism evidence="8 9">
    <name type="scientific">Jejudonia soesokkakensis</name>
    <dbReference type="NCBI Taxonomy" id="1323432"/>
    <lineage>
        <taxon>Bacteria</taxon>
        <taxon>Pseudomonadati</taxon>
        <taxon>Bacteroidota</taxon>
        <taxon>Flavobacteriia</taxon>
        <taxon>Flavobacteriales</taxon>
        <taxon>Flavobacteriaceae</taxon>
        <taxon>Jejudonia</taxon>
    </lineage>
</organism>
<proteinExistence type="inferred from homology"/>
<dbReference type="NCBIfam" id="NF004231">
    <property type="entry name" value="PRK05679.1"/>
    <property type="match status" value="1"/>
</dbReference>
<keyword evidence="3" id="KW-0285">Flavoprotein</keyword>
<dbReference type="InterPro" id="IPR000659">
    <property type="entry name" value="Pyridox_Oxase"/>
</dbReference>
<evidence type="ECO:0000256" key="4">
    <source>
        <dbReference type="ARBA" id="ARBA00022643"/>
    </source>
</evidence>
<reference evidence="9" key="1">
    <citation type="journal article" date="2019" name="Int. J. Syst. Evol. Microbiol.">
        <title>The Global Catalogue of Microorganisms (GCM) 10K type strain sequencing project: providing services to taxonomists for standard genome sequencing and annotation.</title>
        <authorList>
            <consortium name="The Broad Institute Genomics Platform"/>
            <consortium name="The Broad Institute Genome Sequencing Center for Infectious Disease"/>
            <person name="Wu L."/>
            <person name="Ma J."/>
        </authorList>
    </citation>
    <scope>NUCLEOTIDE SEQUENCE [LARGE SCALE GENOMIC DNA]</scope>
    <source>
        <strain evidence="9">CGMCC 1.16306</strain>
    </source>
</reference>
<feature type="domain" description="Pyridoxine 5'-phosphate oxidase dimerisation C-terminal" evidence="7">
    <location>
        <begin position="150"/>
        <end position="190"/>
    </location>
</feature>
<dbReference type="InterPro" id="IPR019576">
    <property type="entry name" value="Pyridoxamine_oxidase_dimer_C"/>
</dbReference>
<keyword evidence="9" id="KW-1185">Reference proteome</keyword>
<evidence type="ECO:0000256" key="3">
    <source>
        <dbReference type="ARBA" id="ARBA00022630"/>
    </source>
</evidence>
<dbReference type="Pfam" id="PF01243">
    <property type="entry name" value="PNPOx_N"/>
    <property type="match status" value="1"/>
</dbReference>
<dbReference type="PIRSF" id="PIRSF000190">
    <property type="entry name" value="Pyd_amn-ph_oxd"/>
    <property type="match status" value="1"/>
</dbReference>
<protein>
    <submittedName>
        <fullName evidence="8">Pyridoxal 5'-phosphate synthase</fullName>
    </submittedName>
</protein>
<evidence type="ECO:0000313" key="9">
    <source>
        <dbReference type="Proteomes" id="UP001596415"/>
    </source>
</evidence>
<gene>
    <name evidence="8" type="ORF">ACFQO1_11850</name>
</gene>
<evidence type="ECO:0000259" key="6">
    <source>
        <dbReference type="Pfam" id="PF01243"/>
    </source>
</evidence>
<dbReference type="RefSeq" id="WP_380218348.1">
    <property type="nucleotide sequence ID" value="NZ_JBHTBN010000006.1"/>
</dbReference>
<feature type="domain" description="Pyridoxamine 5'-phosphate oxidase N-terminal" evidence="6">
    <location>
        <begin position="24"/>
        <end position="135"/>
    </location>
</feature>
<dbReference type="Pfam" id="PF10590">
    <property type="entry name" value="PNP_phzG_C"/>
    <property type="match status" value="1"/>
</dbReference>
<comment type="similarity">
    <text evidence="2">Belongs to the pyridoxamine 5'-phosphate oxidase family.</text>
</comment>
<evidence type="ECO:0000256" key="5">
    <source>
        <dbReference type="ARBA" id="ARBA00023002"/>
    </source>
</evidence>
<dbReference type="Gene3D" id="2.30.110.10">
    <property type="entry name" value="Electron Transport, Fmn-binding Protein, Chain A"/>
    <property type="match status" value="1"/>
</dbReference>
<dbReference type="Proteomes" id="UP001596415">
    <property type="component" value="Unassembled WGS sequence"/>
</dbReference>
<dbReference type="InterPro" id="IPR012349">
    <property type="entry name" value="Split_barrel_FMN-bd"/>
</dbReference>
<sequence length="190" mass="22390">MKQPLLLFSEWYKEELTISRVEIPSAVCLSTMGVDQFPNARFVSFKEIKDSSFVITGPLQSRKGLEIEYHNKVALTFWWTETARQVRIQGVATKLSDEFAEEYFKQRSLMSQAVSSLSKQGKEADSLEELEKKIQKKISENTKIKRPEDWSGFSIKPTRMEFMEFKKSRFHNRKLYELDNNKWHLKQLQP</sequence>
<keyword evidence="5" id="KW-0560">Oxidoreductase</keyword>